<evidence type="ECO:0000256" key="2">
    <source>
        <dbReference type="ARBA" id="ARBA00023315"/>
    </source>
</evidence>
<dbReference type="EMBL" id="CH964239">
    <property type="protein sequence ID" value="EDW82383.1"/>
    <property type="molecule type" value="Genomic_DNA"/>
</dbReference>
<dbReference type="AlphaFoldDB" id="B4NC24"/>
<evidence type="ECO:0000256" key="8">
    <source>
        <dbReference type="ARBA" id="ARBA00051284"/>
    </source>
</evidence>
<comment type="catalytic activity">
    <reaction evidence="6">
        <text>dopamine + (9Z)-octadecenoyl-CoA = N-(9Z-octadecanoyl)-dopamine + CoA + H(+)</text>
        <dbReference type="Rhea" id="RHEA:51380"/>
        <dbReference type="ChEBI" id="CHEBI:15378"/>
        <dbReference type="ChEBI" id="CHEBI:31883"/>
        <dbReference type="ChEBI" id="CHEBI:57287"/>
        <dbReference type="ChEBI" id="CHEBI:57387"/>
        <dbReference type="ChEBI" id="CHEBI:59905"/>
    </reaction>
    <physiologicalReaction direction="left-to-right" evidence="6">
        <dbReference type="Rhea" id="RHEA:51381"/>
    </physiologicalReaction>
</comment>
<reference evidence="15 16" key="1">
    <citation type="journal article" date="2007" name="Nature">
        <title>Evolution of genes and genomes on the Drosophila phylogeny.</title>
        <authorList>
            <consortium name="Drosophila 12 Genomes Consortium"/>
            <person name="Clark A.G."/>
            <person name="Eisen M.B."/>
            <person name="Smith D.R."/>
            <person name="Bergman C.M."/>
            <person name="Oliver B."/>
            <person name="Markow T.A."/>
            <person name="Kaufman T.C."/>
            <person name="Kellis M."/>
            <person name="Gelbart W."/>
            <person name="Iyer V.N."/>
            <person name="Pollard D.A."/>
            <person name="Sackton T.B."/>
            <person name="Larracuente A.M."/>
            <person name="Singh N.D."/>
            <person name="Abad J.P."/>
            <person name="Abt D.N."/>
            <person name="Adryan B."/>
            <person name="Aguade M."/>
            <person name="Akashi H."/>
            <person name="Anderson W.W."/>
            <person name="Aquadro C.F."/>
            <person name="Ardell D.H."/>
            <person name="Arguello R."/>
            <person name="Artieri C.G."/>
            <person name="Barbash D.A."/>
            <person name="Barker D."/>
            <person name="Barsanti P."/>
            <person name="Batterham P."/>
            <person name="Batzoglou S."/>
            <person name="Begun D."/>
            <person name="Bhutkar A."/>
            <person name="Blanco E."/>
            <person name="Bosak S.A."/>
            <person name="Bradley R.K."/>
            <person name="Brand A.D."/>
            <person name="Brent M.R."/>
            <person name="Brooks A.N."/>
            <person name="Brown R.H."/>
            <person name="Butlin R.K."/>
            <person name="Caggese C."/>
            <person name="Calvi B.R."/>
            <person name="Bernardo de Carvalho A."/>
            <person name="Caspi A."/>
            <person name="Castrezana S."/>
            <person name="Celniker S.E."/>
            <person name="Chang J.L."/>
            <person name="Chapple C."/>
            <person name="Chatterji S."/>
            <person name="Chinwalla A."/>
            <person name="Civetta A."/>
            <person name="Clifton S.W."/>
            <person name="Comeron J.M."/>
            <person name="Costello J.C."/>
            <person name="Coyne J.A."/>
            <person name="Daub J."/>
            <person name="David R.G."/>
            <person name="Delcher A.L."/>
            <person name="Delehaunty K."/>
            <person name="Do C.B."/>
            <person name="Ebling H."/>
            <person name="Edwards K."/>
            <person name="Eickbush T."/>
            <person name="Evans J.D."/>
            <person name="Filipski A."/>
            <person name="Findeiss S."/>
            <person name="Freyhult E."/>
            <person name="Fulton L."/>
            <person name="Fulton R."/>
            <person name="Garcia A.C."/>
            <person name="Gardiner A."/>
            <person name="Garfield D.A."/>
            <person name="Garvin B.E."/>
            <person name="Gibson G."/>
            <person name="Gilbert D."/>
            <person name="Gnerre S."/>
            <person name="Godfrey J."/>
            <person name="Good R."/>
            <person name="Gotea V."/>
            <person name="Gravely B."/>
            <person name="Greenberg A.J."/>
            <person name="Griffiths-Jones S."/>
            <person name="Gross S."/>
            <person name="Guigo R."/>
            <person name="Gustafson E.A."/>
            <person name="Haerty W."/>
            <person name="Hahn M.W."/>
            <person name="Halligan D.L."/>
            <person name="Halpern A.L."/>
            <person name="Halter G.M."/>
            <person name="Han M.V."/>
            <person name="Heger A."/>
            <person name="Hillier L."/>
            <person name="Hinrichs A.S."/>
            <person name="Holmes I."/>
            <person name="Hoskins R.A."/>
            <person name="Hubisz M.J."/>
            <person name="Hultmark D."/>
            <person name="Huntley M.A."/>
            <person name="Jaffe D.B."/>
            <person name="Jagadeeshan S."/>
            <person name="Jeck W.R."/>
            <person name="Johnson J."/>
            <person name="Jones C.D."/>
            <person name="Jordan W.C."/>
            <person name="Karpen G.H."/>
            <person name="Kataoka E."/>
            <person name="Keightley P.D."/>
            <person name="Kheradpour P."/>
            <person name="Kirkness E.F."/>
            <person name="Koerich L.B."/>
            <person name="Kristiansen K."/>
            <person name="Kudrna D."/>
            <person name="Kulathinal R.J."/>
            <person name="Kumar S."/>
            <person name="Kwok R."/>
            <person name="Lander E."/>
            <person name="Langley C.H."/>
            <person name="Lapoint R."/>
            <person name="Lazzaro B.P."/>
            <person name="Lee S.J."/>
            <person name="Levesque L."/>
            <person name="Li R."/>
            <person name="Lin C.F."/>
            <person name="Lin M.F."/>
            <person name="Lindblad-Toh K."/>
            <person name="Llopart A."/>
            <person name="Long M."/>
            <person name="Low L."/>
            <person name="Lozovsky E."/>
            <person name="Lu J."/>
            <person name="Luo M."/>
            <person name="Machado C.A."/>
            <person name="Makalowski W."/>
            <person name="Marzo M."/>
            <person name="Matsuda M."/>
            <person name="Matzkin L."/>
            <person name="McAllister B."/>
            <person name="McBride C.S."/>
            <person name="McKernan B."/>
            <person name="McKernan K."/>
            <person name="Mendez-Lago M."/>
            <person name="Minx P."/>
            <person name="Mollenhauer M.U."/>
            <person name="Montooth K."/>
            <person name="Mount S.M."/>
            <person name="Mu X."/>
            <person name="Myers E."/>
            <person name="Negre B."/>
            <person name="Newfeld S."/>
            <person name="Nielsen R."/>
            <person name="Noor M.A."/>
            <person name="O'Grady P."/>
            <person name="Pachter L."/>
            <person name="Papaceit M."/>
            <person name="Parisi M.J."/>
            <person name="Parisi M."/>
            <person name="Parts L."/>
            <person name="Pedersen J.S."/>
            <person name="Pesole G."/>
            <person name="Phillippy A.M."/>
            <person name="Ponting C.P."/>
            <person name="Pop M."/>
            <person name="Porcelli D."/>
            <person name="Powell J.R."/>
            <person name="Prohaska S."/>
            <person name="Pruitt K."/>
            <person name="Puig M."/>
            <person name="Quesneville H."/>
            <person name="Ram K.R."/>
            <person name="Rand D."/>
            <person name="Rasmussen M.D."/>
            <person name="Reed L.K."/>
            <person name="Reenan R."/>
            <person name="Reily A."/>
            <person name="Remington K.A."/>
            <person name="Rieger T.T."/>
            <person name="Ritchie M.G."/>
            <person name="Robin C."/>
            <person name="Rogers Y.H."/>
            <person name="Rohde C."/>
            <person name="Rozas J."/>
            <person name="Rubenfield M.J."/>
            <person name="Ruiz A."/>
            <person name="Russo S."/>
            <person name="Salzberg S.L."/>
            <person name="Sanchez-Gracia A."/>
            <person name="Saranga D.J."/>
            <person name="Sato H."/>
            <person name="Schaeffer S.W."/>
            <person name="Schatz M.C."/>
            <person name="Schlenke T."/>
            <person name="Schwartz R."/>
            <person name="Segarra C."/>
            <person name="Singh R.S."/>
            <person name="Sirot L."/>
            <person name="Sirota M."/>
            <person name="Sisneros N.B."/>
            <person name="Smith C.D."/>
            <person name="Smith T.F."/>
            <person name="Spieth J."/>
            <person name="Stage D.E."/>
            <person name="Stark A."/>
            <person name="Stephan W."/>
            <person name="Strausberg R.L."/>
            <person name="Strempel S."/>
            <person name="Sturgill D."/>
            <person name="Sutton G."/>
            <person name="Sutton G.G."/>
            <person name="Tao W."/>
            <person name="Teichmann S."/>
            <person name="Tobari Y.N."/>
            <person name="Tomimura Y."/>
            <person name="Tsolas J.M."/>
            <person name="Valente V.L."/>
            <person name="Venter E."/>
            <person name="Venter J.C."/>
            <person name="Vicario S."/>
            <person name="Vieira F.G."/>
            <person name="Vilella A.J."/>
            <person name="Villasante A."/>
            <person name="Walenz B."/>
            <person name="Wang J."/>
            <person name="Wasserman M."/>
            <person name="Watts T."/>
            <person name="Wilson D."/>
            <person name="Wilson R.K."/>
            <person name="Wing R.A."/>
            <person name="Wolfner M.F."/>
            <person name="Wong A."/>
            <person name="Wong G.K."/>
            <person name="Wu C.I."/>
            <person name="Wu G."/>
            <person name="Yamamoto D."/>
            <person name="Yang H.P."/>
            <person name="Yang S.P."/>
            <person name="Yorke J.A."/>
            <person name="Yoshida K."/>
            <person name="Zdobnov E."/>
            <person name="Zhang P."/>
            <person name="Zhang Y."/>
            <person name="Zimin A.V."/>
            <person name="Baldwin J."/>
            <person name="Abdouelleil A."/>
            <person name="Abdulkadir J."/>
            <person name="Abebe A."/>
            <person name="Abera B."/>
            <person name="Abreu J."/>
            <person name="Acer S.C."/>
            <person name="Aftuck L."/>
            <person name="Alexander A."/>
            <person name="An P."/>
            <person name="Anderson E."/>
            <person name="Anderson S."/>
            <person name="Arachi H."/>
            <person name="Azer M."/>
            <person name="Bachantsang P."/>
            <person name="Barry A."/>
            <person name="Bayul T."/>
            <person name="Berlin A."/>
            <person name="Bessette D."/>
            <person name="Bloom T."/>
            <person name="Blye J."/>
            <person name="Boguslavskiy L."/>
            <person name="Bonnet C."/>
            <person name="Boukhgalter B."/>
            <person name="Bourzgui I."/>
            <person name="Brown A."/>
            <person name="Cahill P."/>
            <person name="Channer S."/>
            <person name="Cheshatsang Y."/>
            <person name="Chuda L."/>
            <person name="Citroen M."/>
            <person name="Collymore A."/>
            <person name="Cooke P."/>
            <person name="Costello M."/>
            <person name="D'Aco K."/>
            <person name="Daza R."/>
            <person name="De Haan G."/>
            <person name="DeGray S."/>
            <person name="DeMaso C."/>
            <person name="Dhargay N."/>
            <person name="Dooley K."/>
            <person name="Dooley E."/>
            <person name="Doricent M."/>
            <person name="Dorje P."/>
            <person name="Dorjee K."/>
            <person name="Dupes A."/>
            <person name="Elong R."/>
            <person name="Falk J."/>
            <person name="Farina A."/>
            <person name="Faro S."/>
            <person name="Ferguson D."/>
            <person name="Fisher S."/>
            <person name="Foley C.D."/>
            <person name="Franke A."/>
            <person name="Friedrich D."/>
            <person name="Gadbois L."/>
            <person name="Gearin G."/>
            <person name="Gearin C.R."/>
            <person name="Giannoukos G."/>
            <person name="Goode T."/>
            <person name="Graham J."/>
            <person name="Grandbois E."/>
            <person name="Grewal S."/>
            <person name="Gyaltsen K."/>
            <person name="Hafez N."/>
            <person name="Hagos B."/>
            <person name="Hall J."/>
            <person name="Henson C."/>
            <person name="Hollinger A."/>
            <person name="Honan T."/>
            <person name="Huard M.D."/>
            <person name="Hughes L."/>
            <person name="Hurhula B."/>
            <person name="Husby M.E."/>
            <person name="Kamat A."/>
            <person name="Kanga B."/>
            <person name="Kashin S."/>
            <person name="Khazanovich D."/>
            <person name="Kisner P."/>
            <person name="Lance K."/>
            <person name="Lara M."/>
            <person name="Lee W."/>
            <person name="Lennon N."/>
            <person name="Letendre F."/>
            <person name="LeVine R."/>
            <person name="Lipovsky A."/>
            <person name="Liu X."/>
            <person name="Liu J."/>
            <person name="Liu S."/>
            <person name="Lokyitsang T."/>
            <person name="Lokyitsang Y."/>
            <person name="Lubonja R."/>
            <person name="Lui A."/>
            <person name="MacDonald P."/>
            <person name="Magnisalis V."/>
            <person name="Maru K."/>
            <person name="Matthews C."/>
            <person name="McCusker W."/>
            <person name="McDonough S."/>
            <person name="Mehta T."/>
            <person name="Meldrim J."/>
            <person name="Meneus L."/>
            <person name="Mihai O."/>
            <person name="Mihalev A."/>
            <person name="Mihova T."/>
            <person name="Mittelman R."/>
            <person name="Mlenga V."/>
            <person name="Montmayeur A."/>
            <person name="Mulrain L."/>
            <person name="Navidi A."/>
            <person name="Naylor J."/>
            <person name="Negash T."/>
            <person name="Nguyen T."/>
            <person name="Nguyen N."/>
            <person name="Nicol R."/>
            <person name="Norbu C."/>
            <person name="Norbu N."/>
            <person name="Novod N."/>
            <person name="O'Neill B."/>
            <person name="Osman S."/>
            <person name="Markiewicz E."/>
            <person name="Oyono O.L."/>
            <person name="Patti C."/>
            <person name="Phunkhang P."/>
            <person name="Pierre F."/>
            <person name="Priest M."/>
            <person name="Raghuraman S."/>
            <person name="Rege F."/>
            <person name="Reyes R."/>
            <person name="Rise C."/>
            <person name="Rogov P."/>
            <person name="Ross K."/>
            <person name="Ryan E."/>
            <person name="Settipalli S."/>
            <person name="Shea T."/>
            <person name="Sherpa N."/>
            <person name="Shi L."/>
            <person name="Shih D."/>
            <person name="Sparrow T."/>
            <person name="Spaulding J."/>
            <person name="Stalker J."/>
            <person name="Stange-Thomann N."/>
            <person name="Stavropoulos S."/>
            <person name="Stone C."/>
            <person name="Strader C."/>
            <person name="Tesfaye S."/>
            <person name="Thomson T."/>
            <person name="Thoulutsang Y."/>
            <person name="Thoulutsang D."/>
            <person name="Topham K."/>
            <person name="Topping I."/>
            <person name="Tsamla T."/>
            <person name="Vassiliev H."/>
            <person name="Vo A."/>
            <person name="Wangchuk T."/>
            <person name="Wangdi T."/>
            <person name="Weiand M."/>
            <person name="Wilkinson J."/>
            <person name="Wilson A."/>
            <person name="Yadav S."/>
            <person name="Young G."/>
            <person name="Yu Q."/>
            <person name="Zembek L."/>
            <person name="Zhong D."/>
            <person name="Zimmer A."/>
            <person name="Zwirko Z."/>
            <person name="Jaffe D.B."/>
            <person name="Alvarez P."/>
            <person name="Brockman W."/>
            <person name="Butler J."/>
            <person name="Chin C."/>
            <person name="Gnerre S."/>
            <person name="Grabherr M."/>
            <person name="Kleber M."/>
            <person name="Mauceli E."/>
            <person name="MacCallum I."/>
        </authorList>
    </citation>
    <scope>NUCLEOTIDE SEQUENCE [LARGE SCALE GENOMIC DNA]</scope>
    <source>
        <strain evidence="16">Tucson 14030-0811.24</strain>
    </source>
</reference>
<proteinExistence type="inferred from homology"/>
<evidence type="ECO:0000256" key="9">
    <source>
        <dbReference type="ARBA" id="ARBA00051711"/>
    </source>
</evidence>
<dbReference type="OMA" id="PHESVQT"/>
<accession>B4NC24</accession>
<dbReference type="EC" id="2.3.1.87" evidence="5"/>
<comment type="catalytic activity">
    <reaction evidence="12">
        <text>dopamine + hexadecanoyl-CoA = N-hexadecanoyl-dopamine + CoA + H(+)</text>
        <dbReference type="Rhea" id="RHEA:51376"/>
        <dbReference type="ChEBI" id="CHEBI:15378"/>
        <dbReference type="ChEBI" id="CHEBI:57287"/>
        <dbReference type="ChEBI" id="CHEBI:57379"/>
        <dbReference type="ChEBI" id="CHEBI:59905"/>
        <dbReference type="ChEBI" id="CHEBI:134058"/>
    </reaction>
    <physiologicalReaction direction="left-to-right" evidence="12">
        <dbReference type="Rhea" id="RHEA:51377"/>
    </physiologicalReaction>
</comment>
<dbReference type="PhylomeDB" id="B4NC24"/>
<dbReference type="SUPFAM" id="SSF55729">
    <property type="entry name" value="Acyl-CoA N-acyltransferases (Nat)"/>
    <property type="match status" value="1"/>
</dbReference>
<dbReference type="CDD" id="cd04301">
    <property type="entry name" value="NAT_SF"/>
    <property type="match status" value="1"/>
</dbReference>
<evidence type="ECO:0000259" key="14">
    <source>
        <dbReference type="PROSITE" id="PS51186"/>
    </source>
</evidence>
<dbReference type="KEGG" id="dwi:6649277"/>
<evidence type="ECO:0000256" key="7">
    <source>
        <dbReference type="ARBA" id="ARBA00050849"/>
    </source>
</evidence>
<evidence type="ECO:0000256" key="11">
    <source>
        <dbReference type="ARBA" id="ARBA00052178"/>
    </source>
</evidence>
<dbReference type="Pfam" id="PF00583">
    <property type="entry name" value="Acetyltransf_1"/>
    <property type="match status" value="1"/>
</dbReference>
<feature type="domain" description="N-acetyltransferase" evidence="14">
    <location>
        <begin position="11"/>
        <end position="205"/>
    </location>
</feature>
<evidence type="ECO:0000256" key="10">
    <source>
        <dbReference type="ARBA" id="ARBA00051823"/>
    </source>
</evidence>
<evidence type="ECO:0000256" key="4">
    <source>
        <dbReference type="ARBA" id="ARBA00038182"/>
    </source>
</evidence>
<protein>
    <recommendedName>
        <fullName evidence="5">aralkylamine N-acetyltransferase</fullName>
        <ecNumber evidence="5">2.3.1.87</ecNumber>
    </recommendedName>
</protein>
<dbReference type="HOGENOM" id="CLU_085834_2_0_1"/>
<comment type="similarity">
    <text evidence="4">Belongs to the acetyltransferase family. AANAT subfamily.</text>
</comment>
<dbReference type="PROSITE" id="PS51186">
    <property type="entry name" value="GNAT"/>
    <property type="match status" value="1"/>
</dbReference>
<evidence type="ECO:0000256" key="12">
    <source>
        <dbReference type="ARBA" id="ARBA00052335"/>
    </source>
</evidence>
<dbReference type="InterPro" id="IPR016181">
    <property type="entry name" value="Acyl_CoA_acyltransferase"/>
</dbReference>
<evidence type="ECO:0000313" key="16">
    <source>
        <dbReference type="Proteomes" id="UP000007798"/>
    </source>
</evidence>
<dbReference type="GO" id="GO:0004059">
    <property type="term" value="F:aralkylamine N-acetyltransferase activity"/>
    <property type="evidence" value="ECO:0007669"/>
    <property type="project" value="UniProtKB-EC"/>
</dbReference>
<evidence type="ECO:0000313" key="15">
    <source>
        <dbReference type="EMBL" id="EDW82383.1"/>
    </source>
</evidence>
<name>B4NC24_DROWI</name>
<dbReference type="eggNOG" id="ENOG502SFIM">
    <property type="taxonomic scope" value="Eukaryota"/>
</dbReference>
<comment type="catalytic activity">
    <reaction evidence="11">
        <text>serotonin + hexadecanoyl-CoA = N-hexadecanoyl-serotonin + CoA + H(+)</text>
        <dbReference type="Rhea" id="RHEA:51384"/>
        <dbReference type="ChEBI" id="CHEBI:15378"/>
        <dbReference type="ChEBI" id="CHEBI:57287"/>
        <dbReference type="ChEBI" id="CHEBI:57379"/>
        <dbReference type="ChEBI" id="CHEBI:134059"/>
        <dbReference type="ChEBI" id="CHEBI:350546"/>
    </reaction>
    <physiologicalReaction direction="left-to-right" evidence="11">
        <dbReference type="Rhea" id="RHEA:51385"/>
    </physiologicalReaction>
</comment>
<comment type="catalytic activity">
    <reaction evidence="13">
        <text>serotonin + acetyl-CoA = N-acetylserotonin + CoA + H(+)</text>
        <dbReference type="Rhea" id="RHEA:25217"/>
        <dbReference type="ChEBI" id="CHEBI:15378"/>
        <dbReference type="ChEBI" id="CHEBI:17697"/>
        <dbReference type="ChEBI" id="CHEBI:57287"/>
        <dbReference type="ChEBI" id="CHEBI:57288"/>
        <dbReference type="ChEBI" id="CHEBI:350546"/>
        <dbReference type="EC" id="2.3.1.87"/>
    </reaction>
    <physiologicalReaction direction="left-to-right" evidence="13">
        <dbReference type="Rhea" id="RHEA:25218"/>
    </physiologicalReaction>
</comment>
<organism evidence="15 16">
    <name type="scientific">Drosophila willistoni</name>
    <name type="common">Fruit fly</name>
    <dbReference type="NCBI Taxonomy" id="7260"/>
    <lineage>
        <taxon>Eukaryota</taxon>
        <taxon>Metazoa</taxon>
        <taxon>Ecdysozoa</taxon>
        <taxon>Arthropoda</taxon>
        <taxon>Hexapoda</taxon>
        <taxon>Insecta</taxon>
        <taxon>Pterygota</taxon>
        <taxon>Neoptera</taxon>
        <taxon>Endopterygota</taxon>
        <taxon>Diptera</taxon>
        <taxon>Brachycera</taxon>
        <taxon>Muscomorpha</taxon>
        <taxon>Ephydroidea</taxon>
        <taxon>Drosophilidae</taxon>
        <taxon>Drosophila</taxon>
        <taxon>Sophophora</taxon>
    </lineage>
</organism>
<dbReference type="Gene3D" id="3.40.630.30">
    <property type="match status" value="1"/>
</dbReference>
<dbReference type="PANTHER" id="PTHR20905">
    <property type="entry name" value="N-ACETYLTRANSFERASE-RELATED"/>
    <property type="match status" value="1"/>
</dbReference>
<comment type="pathway">
    <text evidence="3">Aromatic compound metabolism; melatonin biosynthesis; melatonin from serotonin: step 1/2.</text>
</comment>
<evidence type="ECO:0000256" key="5">
    <source>
        <dbReference type="ARBA" id="ARBA00039114"/>
    </source>
</evidence>
<dbReference type="FunFam" id="3.40.630.30:FF:000046">
    <property type="entry name" value="Dopamine N-acetyltransferase"/>
    <property type="match status" value="1"/>
</dbReference>
<evidence type="ECO:0000256" key="6">
    <source>
        <dbReference type="ARBA" id="ARBA00050189"/>
    </source>
</evidence>
<comment type="catalytic activity">
    <reaction evidence="10">
        <text>serotonin + (9Z)-octadecenoyl-CoA = N-(9Z-octadecenoyl)-serotonin + CoA + H(+)</text>
        <dbReference type="Rhea" id="RHEA:51392"/>
        <dbReference type="ChEBI" id="CHEBI:15378"/>
        <dbReference type="ChEBI" id="CHEBI:57287"/>
        <dbReference type="ChEBI" id="CHEBI:57387"/>
        <dbReference type="ChEBI" id="CHEBI:134064"/>
        <dbReference type="ChEBI" id="CHEBI:350546"/>
    </reaction>
    <physiologicalReaction direction="left-to-right" evidence="10">
        <dbReference type="Rhea" id="RHEA:51393"/>
    </physiologicalReaction>
</comment>
<dbReference type="OrthoDB" id="8113373at2759"/>
<evidence type="ECO:0000256" key="3">
    <source>
        <dbReference type="ARBA" id="ARBA00037926"/>
    </source>
</evidence>
<dbReference type="InterPro" id="IPR000182">
    <property type="entry name" value="GNAT_dom"/>
</dbReference>
<keyword evidence="2 15" id="KW-0012">Acyltransferase</keyword>
<dbReference type="PANTHER" id="PTHR20905:SF1">
    <property type="entry name" value="AT07410P-RELATED"/>
    <property type="match status" value="1"/>
</dbReference>
<dbReference type="Proteomes" id="UP000007798">
    <property type="component" value="Unassembled WGS sequence"/>
</dbReference>
<evidence type="ECO:0000256" key="13">
    <source>
        <dbReference type="ARBA" id="ARBA00052491"/>
    </source>
</evidence>
<keyword evidence="1 15" id="KW-0808">Transferase</keyword>
<keyword evidence="16" id="KW-1185">Reference proteome</keyword>
<gene>
    <name evidence="15" type="primary">Dwil\GK25155</name>
    <name evidence="15" type="ORF">Dwil_GK25155</name>
</gene>
<comment type="catalytic activity">
    <reaction evidence="8">
        <text>serotonin + (5Z,8Z,11Z,14Z)-eicosatetraenoyl-CoA = N-[(5Z,8Z,11Z,14Z)-eicosatetraenoyl]-serotonin + CoA + H(+)</text>
        <dbReference type="Rhea" id="RHEA:51396"/>
        <dbReference type="ChEBI" id="CHEBI:15378"/>
        <dbReference type="ChEBI" id="CHEBI:57287"/>
        <dbReference type="ChEBI" id="CHEBI:57368"/>
        <dbReference type="ChEBI" id="CHEBI:132255"/>
        <dbReference type="ChEBI" id="CHEBI:350546"/>
    </reaction>
    <physiologicalReaction direction="left-to-right" evidence="8">
        <dbReference type="Rhea" id="RHEA:51397"/>
    </physiologicalReaction>
</comment>
<comment type="catalytic activity">
    <reaction evidence="7">
        <text>serotonin + octadecanoyl-CoA = N-octadecanoyl-serotonin + CoA + H(+)</text>
        <dbReference type="Rhea" id="RHEA:51400"/>
        <dbReference type="ChEBI" id="CHEBI:15378"/>
        <dbReference type="ChEBI" id="CHEBI:57287"/>
        <dbReference type="ChEBI" id="CHEBI:57394"/>
        <dbReference type="ChEBI" id="CHEBI:134065"/>
        <dbReference type="ChEBI" id="CHEBI:350546"/>
    </reaction>
    <physiologicalReaction direction="left-to-right" evidence="7">
        <dbReference type="Rhea" id="RHEA:51401"/>
    </physiologicalReaction>
</comment>
<sequence length="224" mass="24880">MAASLSSGDVIEVHVVSPAESSQLLEFLLEHYYREEPLTVGTSPPSQPDQADRDFLLSHIPNQTCLTLRLRKNGRIVAAAVAGSKDANEGQHLEEYAKEFVGTKWGRIVNLLTQVEHLSNVCARYQVSHALHIHAMGVDASMRGQSLGARLIKAMEEQARKLGYPLICLDCTSFYSAQLVKRLGYELISSLKYADYTNEEGKQLIQVPPPHESVQTYALKLCEN</sequence>
<evidence type="ECO:0000256" key="1">
    <source>
        <dbReference type="ARBA" id="ARBA00022679"/>
    </source>
</evidence>
<dbReference type="InParanoid" id="B4NC24"/>
<comment type="catalytic activity">
    <reaction evidence="9">
        <text>dopamine + acetyl-CoA = N-acetyldopamine + CoA + H(+)</text>
        <dbReference type="Rhea" id="RHEA:51388"/>
        <dbReference type="ChEBI" id="CHEBI:15378"/>
        <dbReference type="ChEBI" id="CHEBI:57287"/>
        <dbReference type="ChEBI" id="CHEBI:57288"/>
        <dbReference type="ChEBI" id="CHEBI:59905"/>
        <dbReference type="ChEBI" id="CHEBI:125678"/>
    </reaction>
    <physiologicalReaction direction="left-to-right" evidence="9">
        <dbReference type="Rhea" id="RHEA:51389"/>
    </physiologicalReaction>
</comment>